<dbReference type="EMBL" id="KN823061">
    <property type="protein sequence ID" value="KIO24462.1"/>
    <property type="molecule type" value="Genomic_DNA"/>
</dbReference>
<reference evidence="2 3" key="1">
    <citation type="submission" date="2014-04" db="EMBL/GenBank/DDBJ databases">
        <authorList>
            <consortium name="DOE Joint Genome Institute"/>
            <person name="Kuo A."/>
            <person name="Girlanda M."/>
            <person name="Perotto S."/>
            <person name="Kohler A."/>
            <person name="Nagy L.G."/>
            <person name="Floudas D."/>
            <person name="Copeland A."/>
            <person name="Barry K.W."/>
            <person name="Cichocki N."/>
            <person name="Veneault-Fourrey C."/>
            <person name="LaButti K."/>
            <person name="Lindquist E.A."/>
            <person name="Lipzen A."/>
            <person name="Lundell T."/>
            <person name="Morin E."/>
            <person name="Murat C."/>
            <person name="Sun H."/>
            <person name="Tunlid A."/>
            <person name="Henrissat B."/>
            <person name="Grigoriev I.V."/>
            <person name="Hibbett D.S."/>
            <person name="Martin F."/>
            <person name="Nordberg H.P."/>
            <person name="Cantor M.N."/>
            <person name="Hua S.X."/>
        </authorList>
    </citation>
    <scope>NUCLEOTIDE SEQUENCE [LARGE SCALE GENOMIC DNA]</scope>
    <source>
        <strain evidence="2 3">MUT 4182</strain>
    </source>
</reference>
<evidence type="ECO:0000313" key="2">
    <source>
        <dbReference type="EMBL" id="KIO24462.1"/>
    </source>
</evidence>
<dbReference type="OrthoDB" id="3234563at2759"/>
<organism evidence="2 3">
    <name type="scientific">Tulasnella calospora MUT 4182</name>
    <dbReference type="NCBI Taxonomy" id="1051891"/>
    <lineage>
        <taxon>Eukaryota</taxon>
        <taxon>Fungi</taxon>
        <taxon>Dikarya</taxon>
        <taxon>Basidiomycota</taxon>
        <taxon>Agaricomycotina</taxon>
        <taxon>Agaricomycetes</taxon>
        <taxon>Cantharellales</taxon>
        <taxon>Tulasnellaceae</taxon>
        <taxon>Tulasnella</taxon>
    </lineage>
</organism>
<sequence length="109" mass="12330">MSDSFDALSRPSEEDDAHQSLFPRMEKLAVDWGECYDDLANSVMDMIRSRSHPQGSLEAGAGEFSLPQPTYLRELHLKGCRMSRDQAEELEHVFGNAVKFDSVRVRIPS</sequence>
<reference evidence="3" key="2">
    <citation type="submission" date="2015-01" db="EMBL/GenBank/DDBJ databases">
        <title>Evolutionary Origins and Diversification of the Mycorrhizal Mutualists.</title>
        <authorList>
            <consortium name="DOE Joint Genome Institute"/>
            <consortium name="Mycorrhizal Genomics Consortium"/>
            <person name="Kohler A."/>
            <person name="Kuo A."/>
            <person name="Nagy L.G."/>
            <person name="Floudas D."/>
            <person name="Copeland A."/>
            <person name="Barry K.W."/>
            <person name="Cichocki N."/>
            <person name="Veneault-Fourrey C."/>
            <person name="LaButti K."/>
            <person name="Lindquist E.A."/>
            <person name="Lipzen A."/>
            <person name="Lundell T."/>
            <person name="Morin E."/>
            <person name="Murat C."/>
            <person name="Riley R."/>
            <person name="Ohm R."/>
            <person name="Sun H."/>
            <person name="Tunlid A."/>
            <person name="Henrissat B."/>
            <person name="Grigoriev I.V."/>
            <person name="Hibbett D.S."/>
            <person name="Martin F."/>
        </authorList>
    </citation>
    <scope>NUCLEOTIDE SEQUENCE [LARGE SCALE GENOMIC DNA]</scope>
    <source>
        <strain evidence="3">MUT 4182</strain>
    </source>
</reference>
<feature type="region of interest" description="Disordered" evidence="1">
    <location>
        <begin position="1"/>
        <end position="20"/>
    </location>
</feature>
<dbReference type="AlphaFoldDB" id="A0A0C3LSW4"/>
<dbReference type="Proteomes" id="UP000054248">
    <property type="component" value="Unassembled WGS sequence"/>
</dbReference>
<keyword evidence="3" id="KW-1185">Reference proteome</keyword>
<dbReference type="HOGENOM" id="CLU_2185871_0_0_1"/>
<gene>
    <name evidence="2" type="ORF">M407DRAFT_101471</name>
</gene>
<evidence type="ECO:0000256" key="1">
    <source>
        <dbReference type="SAM" id="MobiDB-lite"/>
    </source>
</evidence>
<evidence type="ECO:0000313" key="3">
    <source>
        <dbReference type="Proteomes" id="UP000054248"/>
    </source>
</evidence>
<name>A0A0C3LSW4_9AGAM</name>
<proteinExistence type="predicted"/>
<accession>A0A0C3LSW4</accession>
<protein>
    <submittedName>
        <fullName evidence="2">Uncharacterized protein</fullName>
    </submittedName>
</protein>